<accession>A0ABS0P5L8</accession>
<evidence type="ECO:0000256" key="4">
    <source>
        <dbReference type="ARBA" id="ARBA00022989"/>
    </source>
</evidence>
<dbReference type="RefSeq" id="WP_197967251.1">
    <property type="nucleotide sequence ID" value="NZ_JACEGD010000017.1"/>
</dbReference>
<dbReference type="PANTHER" id="PTHR42911:SF1">
    <property type="entry name" value="MODULATOR OF FTSH PROTEASE HFLC"/>
    <property type="match status" value="1"/>
</dbReference>
<dbReference type="Proteomes" id="UP001194539">
    <property type="component" value="Unassembled WGS sequence"/>
</dbReference>
<comment type="subcellular location">
    <subcellularLocation>
        <location evidence="1">Membrane</location>
        <topology evidence="1">Single-pass membrane protein</topology>
    </subcellularLocation>
</comment>
<dbReference type="Gene3D" id="3.30.479.30">
    <property type="entry name" value="Band 7 domain"/>
    <property type="match status" value="1"/>
</dbReference>
<sequence length="353" mass="38427">MIFGHHHHHHGHGHGHHHHDHDDHSGHGSGHGQDRRQQGLFARYGRFAVAFVIVAAAVASACIVLVSPGDAVVVTRFGDPIHVLTAPGVAWKMPAPFESTINVDLRLRTTSSGLQDVGTRDGLRILVQAYVAWQVPAEPDHIRQFLRAVRNQPDVAAQQLRSFVGSSLEIAAASFDLADLINTDPAKVQLTTLESRLRERLDEQALKVYGVTVRQVGIERLTLPAETLNATIARMRAERETVAAERQAEGRRAAAEIASNADRDARVLRARAKQDASEVEAKSRLEAADIYGRAYSSAPELYNLLRSLDTLDTVVGDNTRLILRTDAAPFRVLVDGPPSAAAPAAQTTQGSRQ</sequence>
<evidence type="ECO:0000256" key="7">
    <source>
        <dbReference type="SAM" id="MobiDB-lite"/>
    </source>
</evidence>
<dbReference type="GO" id="GO:0008233">
    <property type="term" value="F:peptidase activity"/>
    <property type="evidence" value="ECO:0007669"/>
    <property type="project" value="UniProtKB-KW"/>
</dbReference>
<dbReference type="SMART" id="SM00244">
    <property type="entry name" value="PHB"/>
    <property type="match status" value="1"/>
</dbReference>
<dbReference type="Pfam" id="PF01145">
    <property type="entry name" value="Band_7"/>
    <property type="match status" value="1"/>
</dbReference>
<keyword evidence="4 8" id="KW-1133">Transmembrane helix</keyword>
<keyword evidence="3 8" id="KW-0812">Transmembrane</keyword>
<organism evidence="10 11">
    <name type="scientific">Bradyrhizobium diversitatis</name>
    <dbReference type="NCBI Taxonomy" id="2755406"/>
    <lineage>
        <taxon>Bacteria</taxon>
        <taxon>Pseudomonadati</taxon>
        <taxon>Pseudomonadota</taxon>
        <taxon>Alphaproteobacteria</taxon>
        <taxon>Hyphomicrobiales</taxon>
        <taxon>Nitrobacteraceae</taxon>
        <taxon>Bradyrhizobium</taxon>
    </lineage>
</organism>
<comment type="caution">
    <text evidence="10">The sequence shown here is derived from an EMBL/GenBank/DDBJ whole genome shotgun (WGS) entry which is preliminary data.</text>
</comment>
<dbReference type="EMBL" id="JACEGD010000017">
    <property type="protein sequence ID" value="MBH5388571.1"/>
    <property type="molecule type" value="Genomic_DNA"/>
</dbReference>
<evidence type="ECO:0000256" key="5">
    <source>
        <dbReference type="ARBA" id="ARBA00023136"/>
    </source>
</evidence>
<feature type="domain" description="Band 7" evidence="9">
    <location>
        <begin position="61"/>
        <end position="235"/>
    </location>
</feature>
<dbReference type="InterPro" id="IPR036013">
    <property type="entry name" value="Band_7/SPFH_dom_sf"/>
</dbReference>
<keyword evidence="10" id="KW-0378">Hydrolase</keyword>
<dbReference type="SUPFAM" id="SSF117892">
    <property type="entry name" value="Band 7/SPFH domain"/>
    <property type="match status" value="1"/>
</dbReference>
<evidence type="ECO:0000259" key="9">
    <source>
        <dbReference type="SMART" id="SM00244"/>
    </source>
</evidence>
<feature type="compositionally biased region" description="Basic residues" evidence="7">
    <location>
        <begin position="1"/>
        <end position="19"/>
    </location>
</feature>
<reference evidence="10 11" key="1">
    <citation type="submission" date="2020-07" db="EMBL/GenBank/DDBJ databases">
        <title>Bradyrhizobium diversity isolated from nodules of indigenous legumes of Western Australia.</title>
        <authorList>
            <person name="Klepa M.S."/>
        </authorList>
    </citation>
    <scope>NUCLEOTIDE SEQUENCE [LARGE SCALE GENOMIC DNA]</scope>
    <source>
        <strain evidence="10 11">CNPSo 4019</strain>
    </source>
</reference>
<dbReference type="InterPro" id="IPR001107">
    <property type="entry name" value="Band_7"/>
</dbReference>
<comment type="similarity">
    <text evidence="2 6">Belongs to the band 7/mec-2 family. HflC subfamily.</text>
</comment>
<evidence type="ECO:0000256" key="3">
    <source>
        <dbReference type="ARBA" id="ARBA00022692"/>
    </source>
</evidence>
<evidence type="ECO:0000256" key="8">
    <source>
        <dbReference type="SAM" id="Phobius"/>
    </source>
</evidence>
<dbReference type="GO" id="GO:0006508">
    <property type="term" value="P:proteolysis"/>
    <property type="evidence" value="ECO:0007669"/>
    <property type="project" value="UniProtKB-KW"/>
</dbReference>
<feature type="transmembrane region" description="Helical" evidence="8">
    <location>
        <begin position="44"/>
        <end position="66"/>
    </location>
</feature>
<comment type="function">
    <text evidence="6">HflC and HflK could regulate a protease.</text>
</comment>
<dbReference type="PANTHER" id="PTHR42911">
    <property type="entry name" value="MODULATOR OF FTSH PROTEASE HFLC"/>
    <property type="match status" value="1"/>
</dbReference>
<evidence type="ECO:0000313" key="10">
    <source>
        <dbReference type="EMBL" id="MBH5388571.1"/>
    </source>
</evidence>
<name>A0ABS0P5L8_9BRAD</name>
<evidence type="ECO:0000256" key="1">
    <source>
        <dbReference type="ARBA" id="ARBA00004167"/>
    </source>
</evidence>
<dbReference type="PIRSF" id="PIRSF005651">
    <property type="entry name" value="HflC"/>
    <property type="match status" value="1"/>
</dbReference>
<dbReference type="InterPro" id="IPR010200">
    <property type="entry name" value="HflC"/>
</dbReference>
<proteinExistence type="inferred from homology"/>
<feature type="region of interest" description="Disordered" evidence="7">
    <location>
        <begin position="1"/>
        <end position="35"/>
    </location>
</feature>
<dbReference type="CDD" id="cd03405">
    <property type="entry name" value="SPFH_HflC"/>
    <property type="match status" value="1"/>
</dbReference>
<protein>
    <recommendedName>
        <fullName evidence="6">Protein HflC</fullName>
    </recommendedName>
</protein>
<evidence type="ECO:0000256" key="2">
    <source>
        <dbReference type="ARBA" id="ARBA00007862"/>
    </source>
</evidence>
<evidence type="ECO:0000313" key="11">
    <source>
        <dbReference type="Proteomes" id="UP001194539"/>
    </source>
</evidence>
<gene>
    <name evidence="10" type="ORF">H1B27_20110</name>
</gene>
<evidence type="ECO:0000256" key="6">
    <source>
        <dbReference type="PIRNR" id="PIRNR005651"/>
    </source>
</evidence>
<keyword evidence="5 8" id="KW-0472">Membrane</keyword>
<feature type="compositionally biased region" description="Basic and acidic residues" evidence="7">
    <location>
        <begin position="20"/>
        <end position="35"/>
    </location>
</feature>
<keyword evidence="11" id="KW-1185">Reference proteome</keyword>
<keyword evidence="10" id="KW-0645">Protease</keyword>